<dbReference type="EMBL" id="JBJKFK010000779">
    <property type="protein sequence ID" value="KAL3315306.1"/>
    <property type="molecule type" value="Genomic_DNA"/>
</dbReference>
<dbReference type="Proteomes" id="UP001626550">
    <property type="component" value="Unassembled WGS sequence"/>
</dbReference>
<dbReference type="AlphaFoldDB" id="A0ABD2QAN4"/>
<feature type="region of interest" description="Disordered" evidence="1">
    <location>
        <begin position="435"/>
        <end position="457"/>
    </location>
</feature>
<reference evidence="2 3" key="1">
    <citation type="submission" date="2024-11" db="EMBL/GenBank/DDBJ databases">
        <title>Adaptive evolution of stress response genes in parasites aligns with host niche diversity.</title>
        <authorList>
            <person name="Hahn C."/>
            <person name="Resl P."/>
        </authorList>
    </citation>
    <scope>NUCLEOTIDE SEQUENCE [LARGE SCALE GENOMIC DNA]</scope>
    <source>
        <strain evidence="2">EGGRZ-B1_66</strain>
        <tissue evidence="2">Body</tissue>
    </source>
</reference>
<comment type="caution">
    <text evidence="2">The sequence shown here is derived from an EMBL/GenBank/DDBJ whole genome shotgun (WGS) entry which is preliminary data.</text>
</comment>
<accession>A0ABD2QAN4</accession>
<organism evidence="2 3">
    <name type="scientific">Cichlidogyrus casuarinus</name>
    <dbReference type="NCBI Taxonomy" id="1844966"/>
    <lineage>
        <taxon>Eukaryota</taxon>
        <taxon>Metazoa</taxon>
        <taxon>Spiralia</taxon>
        <taxon>Lophotrochozoa</taxon>
        <taxon>Platyhelminthes</taxon>
        <taxon>Monogenea</taxon>
        <taxon>Monopisthocotylea</taxon>
        <taxon>Dactylogyridea</taxon>
        <taxon>Ancyrocephalidae</taxon>
        <taxon>Cichlidogyrus</taxon>
    </lineage>
</organism>
<proteinExistence type="predicted"/>
<name>A0ABD2QAN4_9PLAT</name>
<feature type="compositionally biased region" description="Low complexity" evidence="1">
    <location>
        <begin position="612"/>
        <end position="622"/>
    </location>
</feature>
<evidence type="ECO:0000313" key="2">
    <source>
        <dbReference type="EMBL" id="KAL3315306.1"/>
    </source>
</evidence>
<feature type="region of interest" description="Disordered" evidence="1">
    <location>
        <begin position="301"/>
        <end position="331"/>
    </location>
</feature>
<feature type="region of interest" description="Disordered" evidence="1">
    <location>
        <begin position="592"/>
        <end position="631"/>
    </location>
</feature>
<gene>
    <name evidence="2" type="primary">MED12_1</name>
    <name evidence="2" type="ORF">Ciccas_006060</name>
</gene>
<keyword evidence="3" id="KW-1185">Reference proteome</keyword>
<feature type="compositionally biased region" description="Low complexity" evidence="1">
    <location>
        <begin position="592"/>
        <end position="601"/>
    </location>
</feature>
<evidence type="ECO:0000256" key="1">
    <source>
        <dbReference type="SAM" id="MobiDB-lite"/>
    </source>
</evidence>
<evidence type="ECO:0000313" key="3">
    <source>
        <dbReference type="Proteomes" id="UP001626550"/>
    </source>
</evidence>
<protein>
    <submittedName>
        <fullName evidence="2">Mediator of RNA polymerase II transcription subunit 12</fullName>
    </submittedName>
</protein>
<sequence>MVSVLNNLNFWTVDYSYLEFRMLLNHIPSMNQERILETVANSLIKRVQQQTLNWVSYDSEPYSGLPTHVEFSPNDPAWLLPCIVSQFKLLKNHIAKQACEMLKSIKSFTRMRNVEEKERNLLQNTAILAHGPFFALLKQCLLECLDFPDTVNEQIEAFIQDVKEVEDRVPDNLPTRHIIHECLTLRLVLIGHRMTLCSETEFAFRWVPTLAQLIIYGLCDVDSNQGLYLMVLDMLNNLLHILLERFGPTSKNYLGVIKKIRKEIADRPATPGVELIRPFLLVSKNAPNSYLYTVASVSADQKKSKSGGDSGKPKSGHSAGNDNSVGPGIKSYSRKHGYLVTKRDAAGQAEIHDNSKQHLLYSMYGAVFYEETLTPSFDLADANLLVNHEHFTCMRRHGNSYLEPPMGSRLNSALDKLSERTARMEVAVAAAAKPPEVKLEPDSGSKGISRPSKPAPPTSLLILANRSEYMPASATMGGLVSPMGCGKVPFSQTIGAQHPYSGLISPNRALPLTPRALGPRSSVDAFGQMRPMSTAQNANRNLVRPLVQDPCQARPPIRTAAGPMTFHQMAPGSMPPNRMPNPAMTDFPGMMQAQQQHAMKASHGPGRPPGANTSSNSSKSNSQRTFLFFFD</sequence>